<evidence type="ECO:0000256" key="5">
    <source>
        <dbReference type="PROSITE-ProRule" id="PRU00169"/>
    </source>
</evidence>
<evidence type="ECO:0000256" key="3">
    <source>
        <dbReference type="ARBA" id="ARBA00023125"/>
    </source>
</evidence>
<dbReference type="PANTHER" id="PTHR43214">
    <property type="entry name" value="TWO-COMPONENT RESPONSE REGULATOR"/>
    <property type="match status" value="1"/>
</dbReference>
<dbReference type="GO" id="GO:0000160">
    <property type="term" value="P:phosphorelay signal transduction system"/>
    <property type="evidence" value="ECO:0007669"/>
    <property type="project" value="InterPro"/>
</dbReference>
<dbReference type="Gene3D" id="3.40.50.2300">
    <property type="match status" value="1"/>
</dbReference>
<evidence type="ECO:0000256" key="1">
    <source>
        <dbReference type="ARBA" id="ARBA00022553"/>
    </source>
</evidence>
<dbReference type="RefSeq" id="WP_073122869.1">
    <property type="nucleotide sequence ID" value="NZ_FRAA01000004.1"/>
</dbReference>
<dbReference type="SUPFAM" id="SSF46894">
    <property type="entry name" value="C-terminal effector domain of the bipartite response regulators"/>
    <property type="match status" value="1"/>
</dbReference>
<keyword evidence="4" id="KW-0804">Transcription</keyword>
<keyword evidence="3" id="KW-0238">DNA-binding</keyword>
<dbReference type="InterPro" id="IPR000792">
    <property type="entry name" value="Tscrpt_reg_LuxR_C"/>
</dbReference>
<dbReference type="InterPro" id="IPR001789">
    <property type="entry name" value="Sig_transdc_resp-reg_receiver"/>
</dbReference>
<evidence type="ECO:0000313" key="8">
    <source>
        <dbReference type="EMBL" id="SHK35131.1"/>
    </source>
</evidence>
<dbReference type="InterPro" id="IPR058245">
    <property type="entry name" value="NreC/VraR/RcsB-like_REC"/>
</dbReference>
<evidence type="ECO:0000313" key="9">
    <source>
        <dbReference type="Proteomes" id="UP000184474"/>
    </source>
</evidence>
<keyword evidence="9" id="KW-1185">Reference proteome</keyword>
<name>A0A1M6RRJ2_REIAG</name>
<dbReference type="SMART" id="SM00448">
    <property type="entry name" value="REC"/>
    <property type="match status" value="1"/>
</dbReference>
<keyword evidence="1 5" id="KW-0597">Phosphoprotein</keyword>
<dbReference type="GO" id="GO:0003677">
    <property type="term" value="F:DNA binding"/>
    <property type="evidence" value="ECO:0007669"/>
    <property type="project" value="UniProtKB-KW"/>
</dbReference>
<dbReference type="STRING" id="156994.SAMN04488028_104271"/>
<dbReference type="SMART" id="SM00421">
    <property type="entry name" value="HTH_LUXR"/>
    <property type="match status" value="1"/>
</dbReference>
<dbReference type="CDD" id="cd06170">
    <property type="entry name" value="LuxR_C_like"/>
    <property type="match status" value="1"/>
</dbReference>
<sequence length="215" mass="23695">MNKINLVFVDDHKIMLQGLISLLQHEAKLHIAGAFRSANEYINSGLLGQTDVLLLDMNLPGESGLEFTKRLQTSSPQLGIIILTALNDSSLIEACVKAGSRGFLTKDASKEEIVEAIQRVHQGEHYFGQSISHIAFEGFANSVQQDQTHKQLLSPREIEVLQLLAEGKLQKQIAAALSLSIKTVESHKANIQKKLKVNSTADLIKYAIREGFVLL</sequence>
<dbReference type="PANTHER" id="PTHR43214:SF41">
    <property type="entry name" value="NITRATE_NITRITE RESPONSE REGULATOR PROTEIN NARP"/>
    <property type="match status" value="1"/>
</dbReference>
<protein>
    <submittedName>
        <fullName evidence="8">Two component transcriptional regulator, LuxR family</fullName>
    </submittedName>
</protein>
<keyword evidence="2" id="KW-0805">Transcription regulation</keyword>
<feature type="domain" description="HTH luxR-type" evidence="6">
    <location>
        <begin position="146"/>
        <end position="211"/>
    </location>
</feature>
<organism evidence="8 9">
    <name type="scientific">Reichenbachiella agariperforans</name>
    <dbReference type="NCBI Taxonomy" id="156994"/>
    <lineage>
        <taxon>Bacteria</taxon>
        <taxon>Pseudomonadati</taxon>
        <taxon>Bacteroidota</taxon>
        <taxon>Cytophagia</taxon>
        <taxon>Cytophagales</taxon>
        <taxon>Reichenbachiellaceae</taxon>
        <taxon>Reichenbachiella</taxon>
    </lineage>
</organism>
<dbReference type="GO" id="GO:0006355">
    <property type="term" value="P:regulation of DNA-templated transcription"/>
    <property type="evidence" value="ECO:0007669"/>
    <property type="project" value="InterPro"/>
</dbReference>
<feature type="domain" description="Response regulatory" evidence="7">
    <location>
        <begin position="5"/>
        <end position="121"/>
    </location>
</feature>
<dbReference type="CDD" id="cd17535">
    <property type="entry name" value="REC_NarL-like"/>
    <property type="match status" value="1"/>
</dbReference>
<dbReference type="InterPro" id="IPR039420">
    <property type="entry name" value="WalR-like"/>
</dbReference>
<dbReference type="PRINTS" id="PR00038">
    <property type="entry name" value="HTHLUXR"/>
</dbReference>
<dbReference type="Pfam" id="PF00196">
    <property type="entry name" value="GerE"/>
    <property type="match status" value="1"/>
</dbReference>
<evidence type="ECO:0000256" key="2">
    <source>
        <dbReference type="ARBA" id="ARBA00023015"/>
    </source>
</evidence>
<dbReference type="Proteomes" id="UP000184474">
    <property type="component" value="Unassembled WGS sequence"/>
</dbReference>
<feature type="modified residue" description="4-aspartylphosphate" evidence="5">
    <location>
        <position position="56"/>
    </location>
</feature>
<dbReference type="PROSITE" id="PS50043">
    <property type="entry name" value="HTH_LUXR_2"/>
    <property type="match status" value="1"/>
</dbReference>
<dbReference type="EMBL" id="FRAA01000004">
    <property type="protein sequence ID" value="SHK35131.1"/>
    <property type="molecule type" value="Genomic_DNA"/>
</dbReference>
<dbReference type="PROSITE" id="PS50110">
    <property type="entry name" value="RESPONSE_REGULATORY"/>
    <property type="match status" value="1"/>
</dbReference>
<dbReference type="InterPro" id="IPR011006">
    <property type="entry name" value="CheY-like_superfamily"/>
</dbReference>
<proteinExistence type="predicted"/>
<dbReference type="AlphaFoldDB" id="A0A1M6RRJ2"/>
<reference evidence="9" key="1">
    <citation type="submission" date="2016-11" db="EMBL/GenBank/DDBJ databases">
        <authorList>
            <person name="Varghese N."/>
            <person name="Submissions S."/>
        </authorList>
    </citation>
    <scope>NUCLEOTIDE SEQUENCE [LARGE SCALE GENOMIC DNA]</scope>
    <source>
        <strain evidence="9">DSM 26134</strain>
    </source>
</reference>
<evidence type="ECO:0000259" key="6">
    <source>
        <dbReference type="PROSITE" id="PS50043"/>
    </source>
</evidence>
<evidence type="ECO:0000259" key="7">
    <source>
        <dbReference type="PROSITE" id="PS50110"/>
    </source>
</evidence>
<evidence type="ECO:0000256" key="4">
    <source>
        <dbReference type="ARBA" id="ARBA00023163"/>
    </source>
</evidence>
<dbReference type="SUPFAM" id="SSF52172">
    <property type="entry name" value="CheY-like"/>
    <property type="match status" value="1"/>
</dbReference>
<dbReference type="Pfam" id="PF00072">
    <property type="entry name" value="Response_reg"/>
    <property type="match status" value="1"/>
</dbReference>
<gene>
    <name evidence="8" type="ORF">SAMN04488028_104271</name>
</gene>
<dbReference type="InterPro" id="IPR016032">
    <property type="entry name" value="Sig_transdc_resp-reg_C-effctor"/>
</dbReference>
<accession>A0A1M6RRJ2</accession>